<protein>
    <submittedName>
        <fullName evidence="1">9137_t:CDS:1</fullName>
    </submittedName>
</protein>
<keyword evidence="2" id="KW-1185">Reference proteome</keyword>
<feature type="non-terminal residue" evidence="1">
    <location>
        <position position="1"/>
    </location>
</feature>
<gene>
    <name evidence="1" type="ORF">AMORRO_LOCUS16188</name>
</gene>
<feature type="non-terminal residue" evidence="1">
    <location>
        <position position="80"/>
    </location>
</feature>
<dbReference type="EMBL" id="CAJVPV010042945">
    <property type="protein sequence ID" value="CAG8764820.1"/>
    <property type="molecule type" value="Genomic_DNA"/>
</dbReference>
<comment type="caution">
    <text evidence="1">The sequence shown here is derived from an EMBL/GenBank/DDBJ whole genome shotgun (WGS) entry which is preliminary data.</text>
</comment>
<organism evidence="1 2">
    <name type="scientific">Acaulospora morrowiae</name>
    <dbReference type="NCBI Taxonomy" id="94023"/>
    <lineage>
        <taxon>Eukaryota</taxon>
        <taxon>Fungi</taxon>
        <taxon>Fungi incertae sedis</taxon>
        <taxon>Mucoromycota</taxon>
        <taxon>Glomeromycotina</taxon>
        <taxon>Glomeromycetes</taxon>
        <taxon>Diversisporales</taxon>
        <taxon>Acaulosporaceae</taxon>
        <taxon>Acaulospora</taxon>
    </lineage>
</organism>
<dbReference type="AlphaFoldDB" id="A0A9N9NVL4"/>
<dbReference type="OrthoDB" id="2423025at2759"/>
<dbReference type="PANTHER" id="PTHR10492">
    <property type="match status" value="1"/>
</dbReference>
<name>A0A9N9NVL4_9GLOM</name>
<dbReference type="PANTHER" id="PTHR10492:SF57">
    <property type="entry name" value="ATP-DEPENDENT DNA HELICASE"/>
    <property type="match status" value="1"/>
</dbReference>
<sequence length="80" mass="9275">ENSDNMNYMIDRAILTPKNDKVKKISDLIMNWLPGEVYTYYSTDSIGLEDGNVKQSQLYFLEFLRSLKICGLPPDKLKLK</sequence>
<reference evidence="1" key="1">
    <citation type="submission" date="2021-06" db="EMBL/GenBank/DDBJ databases">
        <authorList>
            <person name="Kallberg Y."/>
            <person name="Tangrot J."/>
            <person name="Rosling A."/>
        </authorList>
    </citation>
    <scope>NUCLEOTIDE SEQUENCE</scope>
    <source>
        <strain evidence="1">CL551</strain>
    </source>
</reference>
<accession>A0A9N9NVL4</accession>
<dbReference type="Proteomes" id="UP000789342">
    <property type="component" value="Unassembled WGS sequence"/>
</dbReference>
<proteinExistence type="predicted"/>
<evidence type="ECO:0000313" key="1">
    <source>
        <dbReference type="EMBL" id="CAG8764820.1"/>
    </source>
</evidence>
<evidence type="ECO:0000313" key="2">
    <source>
        <dbReference type="Proteomes" id="UP000789342"/>
    </source>
</evidence>